<dbReference type="EMBL" id="SNYJ01000020">
    <property type="protein sequence ID" value="TDQ36071.1"/>
    <property type="molecule type" value="Genomic_DNA"/>
</dbReference>
<reference evidence="13 14" key="1">
    <citation type="submission" date="2019-03" db="EMBL/GenBank/DDBJ databases">
        <title>Genomic Encyclopedia of Type Strains, Phase IV (KMG-IV): sequencing the most valuable type-strain genomes for metagenomic binning, comparative biology and taxonomic classification.</title>
        <authorList>
            <person name="Goeker M."/>
        </authorList>
    </citation>
    <scope>NUCLEOTIDE SEQUENCE [LARGE SCALE GENOMIC DNA]</scope>
    <source>
        <strain evidence="13 14">DSM 28697</strain>
    </source>
</reference>
<dbReference type="FunFam" id="3.90.1150.10:FF:000006">
    <property type="entry name" value="Phosphoserine aminotransferase"/>
    <property type="match status" value="1"/>
</dbReference>
<protein>
    <recommendedName>
        <fullName evidence="11">Phosphoserine aminotransferase</fullName>
        <ecNumber evidence="11">2.6.1.52</ecNumber>
    </recommendedName>
    <alternativeName>
        <fullName evidence="11">Phosphohydroxythreonine aminotransferase</fullName>
        <shortName evidence="11">PSAT</shortName>
    </alternativeName>
</protein>
<dbReference type="Gene3D" id="3.40.640.10">
    <property type="entry name" value="Type I PLP-dependent aspartate aminotransferase-like (Major domain)"/>
    <property type="match status" value="1"/>
</dbReference>
<dbReference type="GO" id="GO:0030170">
    <property type="term" value="F:pyridoxal phosphate binding"/>
    <property type="evidence" value="ECO:0007669"/>
    <property type="project" value="UniProtKB-UniRule"/>
</dbReference>
<keyword evidence="5 11" id="KW-0028">Amino-acid biosynthesis</keyword>
<feature type="modified residue" description="N6-(pyridoxal phosphate)lysine" evidence="11">
    <location>
        <position position="198"/>
    </location>
</feature>
<proteinExistence type="inferred from homology"/>
<evidence type="ECO:0000256" key="8">
    <source>
        <dbReference type="ARBA" id="ARBA00023299"/>
    </source>
</evidence>
<dbReference type="InterPro" id="IPR000192">
    <property type="entry name" value="Aminotrans_V_dom"/>
</dbReference>
<evidence type="ECO:0000256" key="7">
    <source>
        <dbReference type="ARBA" id="ARBA00022898"/>
    </source>
</evidence>
<keyword evidence="14" id="KW-1185">Reference proteome</keyword>
<dbReference type="RefSeq" id="WP_133581811.1">
    <property type="nucleotide sequence ID" value="NZ_SNYJ01000020.1"/>
</dbReference>
<keyword evidence="11" id="KW-0963">Cytoplasm</keyword>
<evidence type="ECO:0000313" key="14">
    <source>
        <dbReference type="Proteomes" id="UP000295632"/>
    </source>
</evidence>
<evidence type="ECO:0000256" key="3">
    <source>
        <dbReference type="ARBA" id="ARBA00006904"/>
    </source>
</evidence>
<name>A0A4R6TS25_9BACI</name>
<dbReference type="PANTHER" id="PTHR43247:SF1">
    <property type="entry name" value="PHOSPHOSERINE AMINOTRANSFERASE"/>
    <property type="match status" value="1"/>
</dbReference>
<comment type="pathway">
    <text evidence="2 11">Amino-acid biosynthesis; L-serine biosynthesis; L-serine from 3-phospho-D-glycerate: step 2/3.</text>
</comment>
<dbReference type="InterPro" id="IPR015421">
    <property type="entry name" value="PyrdxlP-dep_Trfase_major"/>
</dbReference>
<dbReference type="PIRSF" id="PIRSF000525">
    <property type="entry name" value="SerC"/>
    <property type="match status" value="1"/>
</dbReference>
<feature type="binding site" evidence="11">
    <location>
        <position position="153"/>
    </location>
    <ligand>
        <name>pyridoxal 5'-phosphate</name>
        <dbReference type="ChEBI" id="CHEBI:597326"/>
    </ligand>
</feature>
<dbReference type="NCBIfam" id="TIGR01364">
    <property type="entry name" value="serC_1"/>
    <property type="match status" value="1"/>
</dbReference>
<evidence type="ECO:0000256" key="4">
    <source>
        <dbReference type="ARBA" id="ARBA00022576"/>
    </source>
</evidence>
<evidence type="ECO:0000256" key="9">
    <source>
        <dbReference type="ARBA" id="ARBA00047630"/>
    </source>
</evidence>
<feature type="binding site" evidence="11">
    <location>
        <position position="174"/>
    </location>
    <ligand>
        <name>pyridoxal 5'-phosphate</name>
        <dbReference type="ChEBI" id="CHEBI:597326"/>
    </ligand>
</feature>
<comment type="subcellular location">
    <subcellularLocation>
        <location evidence="11">Cytoplasm</location>
    </subcellularLocation>
</comment>
<dbReference type="NCBIfam" id="NF003764">
    <property type="entry name" value="PRK05355.1"/>
    <property type="match status" value="1"/>
</dbReference>
<feature type="binding site" evidence="11">
    <location>
        <position position="43"/>
    </location>
    <ligand>
        <name>L-glutamate</name>
        <dbReference type="ChEBI" id="CHEBI:29985"/>
    </ligand>
</feature>
<comment type="cofactor">
    <cofactor evidence="11">
        <name>pyridoxal 5'-phosphate</name>
        <dbReference type="ChEBI" id="CHEBI:597326"/>
    </cofactor>
    <text evidence="11">Binds 1 pyridoxal phosphate per subunit.</text>
</comment>
<gene>
    <name evidence="11" type="primary">serC</name>
    <name evidence="13" type="ORF">EV213_1202</name>
</gene>
<dbReference type="Pfam" id="PF00266">
    <property type="entry name" value="Aminotran_5"/>
    <property type="match status" value="1"/>
</dbReference>
<dbReference type="FunFam" id="3.40.640.10:FF:000010">
    <property type="entry name" value="Phosphoserine aminotransferase"/>
    <property type="match status" value="1"/>
</dbReference>
<evidence type="ECO:0000256" key="5">
    <source>
        <dbReference type="ARBA" id="ARBA00022605"/>
    </source>
</evidence>
<dbReference type="GO" id="GO:0004648">
    <property type="term" value="F:O-phospho-L-serine:2-oxoglutarate aminotransferase activity"/>
    <property type="evidence" value="ECO:0007669"/>
    <property type="project" value="UniProtKB-UniRule"/>
</dbReference>
<comment type="caution">
    <text evidence="11">Lacks conserved residue(s) required for the propagation of feature annotation.</text>
</comment>
<keyword evidence="7 11" id="KW-0663">Pyridoxal phosphate</keyword>
<feature type="binding site" evidence="11">
    <location>
        <position position="103"/>
    </location>
    <ligand>
        <name>pyridoxal 5'-phosphate</name>
        <dbReference type="ChEBI" id="CHEBI:597326"/>
    </ligand>
</feature>
<feature type="binding site" evidence="11">
    <location>
        <position position="197"/>
    </location>
    <ligand>
        <name>pyridoxal 5'-phosphate</name>
        <dbReference type="ChEBI" id="CHEBI:597326"/>
    </ligand>
</feature>
<dbReference type="OrthoDB" id="9809412at2"/>
<evidence type="ECO:0000313" key="13">
    <source>
        <dbReference type="EMBL" id="TDQ36071.1"/>
    </source>
</evidence>
<accession>A0A4R6TS25</accession>
<sequence length="362" mass="39442">MSTPTYNFNAGPAALPKEVLAQAQEELLNFQGTGMSVMELSHRSAAYDQVHQKASALLRELMDIPENYDVLFLQGGASLQFSMVPMNFLPAGGTADYVITGAWAQKALKEAKLFGKPHIAATTEASNFAHIPTEEELQLSDDPAYVHVTSNNTIFGTQWTSFPETLQKAPLVCDMSSDILSRPIDVSSFSLIYAGAQKNLGPSGITVVIKRKDWKAVNSSIPTMLSYETHAKTDSLYNTPPTFAIYMLSLVLQRVKDIGGVKVVEAENNRKAQLLYQTISESNGFYTPHAAAGSESKMNVTFRLPDEDTTKVFLAKAKDSGFSGLAGHRSVGGCRASIYNAVPYDSVEALASFMKDFRKNQA</sequence>
<comment type="catalytic activity">
    <reaction evidence="10 11">
        <text>O-phospho-L-serine + 2-oxoglutarate = 3-phosphooxypyruvate + L-glutamate</text>
        <dbReference type="Rhea" id="RHEA:14329"/>
        <dbReference type="ChEBI" id="CHEBI:16810"/>
        <dbReference type="ChEBI" id="CHEBI:18110"/>
        <dbReference type="ChEBI" id="CHEBI:29985"/>
        <dbReference type="ChEBI" id="CHEBI:57524"/>
        <dbReference type="EC" id="2.6.1.52"/>
    </reaction>
</comment>
<dbReference type="GO" id="GO:0005737">
    <property type="term" value="C:cytoplasm"/>
    <property type="evidence" value="ECO:0007669"/>
    <property type="project" value="UniProtKB-SubCell"/>
</dbReference>
<evidence type="ECO:0000256" key="6">
    <source>
        <dbReference type="ARBA" id="ARBA00022679"/>
    </source>
</evidence>
<dbReference type="Proteomes" id="UP000295632">
    <property type="component" value="Unassembled WGS sequence"/>
</dbReference>
<dbReference type="EC" id="2.6.1.52" evidence="11"/>
<dbReference type="AlphaFoldDB" id="A0A4R6TS25"/>
<feature type="binding site" evidence="11">
    <location>
        <begin position="238"/>
        <end position="239"/>
    </location>
    <ligand>
        <name>pyridoxal 5'-phosphate</name>
        <dbReference type="ChEBI" id="CHEBI:597326"/>
    </ligand>
</feature>
<comment type="catalytic activity">
    <reaction evidence="9 11">
        <text>4-(phosphooxy)-L-threonine + 2-oxoglutarate = (R)-3-hydroxy-2-oxo-4-phosphooxybutanoate + L-glutamate</text>
        <dbReference type="Rhea" id="RHEA:16573"/>
        <dbReference type="ChEBI" id="CHEBI:16810"/>
        <dbReference type="ChEBI" id="CHEBI:29985"/>
        <dbReference type="ChEBI" id="CHEBI:58452"/>
        <dbReference type="ChEBI" id="CHEBI:58538"/>
        <dbReference type="EC" id="2.6.1.52"/>
    </reaction>
</comment>
<dbReference type="PANTHER" id="PTHR43247">
    <property type="entry name" value="PHOSPHOSERINE AMINOTRANSFERASE"/>
    <property type="match status" value="1"/>
</dbReference>
<dbReference type="UniPathway" id="UPA00135">
    <property type="reaction ID" value="UER00197"/>
</dbReference>
<comment type="function">
    <text evidence="1 11">Catalyzes the reversible conversion of 3-phosphohydroxypyruvate to phosphoserine and of 3-hydroxy-2-oxo-4-phosphonooxybutanoate to phosphohydroxythreonine.</text>
</comment>
<keyword evidence="8 11" id="KW-0718">Serine biosynthesis</keyword>
<evidence type="ECO:0000256" key="11">
    <source>
        <dbReference type="HAMAP-Rule" id="MF_00160"/>
    </source>
</evidence>
<comment type="subunit">
    <text evidence="11">Homodimer.</text>
</comment>
<dbReference type="Gene3D" id="3.90.1150.10">
    <property type="entry name" value="Aspartate Aminotransferase, domain 1"/>
    <property type="match status" value="1"/>
</dbReference>
<evidence type="ECO:0000256" key="10">
    <source>
        <dbReference type="ARBA" id="ARBA00049007"/>
    </source>
</evidence>
<comment type="caution">
    <text evidence="13">The sequence shown here is derived from an EMBL/GenBank/DDBJ whole genome shotgun (WGS) entry which is preliminary data.</text>
</comment>
<evidence type="ECO:0000256" key="1">
    <source>
        <dbReference type="ARBA" id="ARBA00003483"/>
    </source>
</evidence>
<dbReference type="GO" id="GO:0006564">
    <property type="term" value="P:L-serine biosynthetic process"/>
    <property type="evidence" value="ECO:0007669"/>
    <property type="project" value="UniProtKB-UniRule"/>
</dbReference>
<dbReference type="InterPro" id="IPR015422">
    <property type="entry name" value="PyrdxlP-dep_Trfase_small"/>
</dbReference>
<dbReference type="SUPFAM" id="SSF53383">
    <property type="entry name" value="PLP-dependent transferases"/>
    <property type="match status" value="1"/>
</dbReference>
<keyword evidence="6 11" id="KW-0808">Transferase</keyword>
<feature type="binding site" evidence="11">
    <location>
        <begin position="77"/>
        <end position="78"/>
    </location>
    <ligand>
        <name>pyridoxal 5'-phosphate</name>
        <dbReference type="ChEBI" id="CHEBI:597326"/>
    </ligand>
</feature>
<keyword evidence="4 11" id="KW-0032">Aminotransferase</keyword>
<dbReference type="InterPro" id="IPR015424">
    <property type="entry name" value="PyrdxlP-dep_Trfase"/>
</dbReference>
<feature type="domain" description="Aminotransferase class V" evidence="12">
    <location>
        <begin position="5"/>
        <end position="350"/>
    </location>
</feature>
<comment type="similarity">
    <text evidence="3 11">Belongs to the class-V pyridoxal-phosphate-dependent aminotransferase family. SerC subfamily.</text>
</comment>
<dbReference type="CDD" id="cd00611">
    <property type="entry name" value="PSAT_like"/>
    <property type="match status" value="1"/>
</dbReference>
<dbReference type="InterPro" id="IPR022278">
    <property type="entry name" value="Pser_aminoTfrase"/>
</dbReference>
<organism evidence="13 14">
    <name type="scientific">Aureibacillus halotolerans</name>
    <dbReference type="NCBI Taxonomy" id="1508390"/>
    <lineage>
        <taxon>Bacteria</taxon>
        <taxon>Bacillati</taxon>
        <taxon>Bacillota</taxon>
        <taxon>Bacilli</taxon>
        <taxon>Bacillales</taxon>
        <taxon>Bacillaceae</taxon>
        <taxon>Aureibacillus</taxon>
    </lineage>
</organism>
<dbReference type="HAMAP" id="MF_00160">
    <property type="entry name" value="SerC_aminotrans_5"/>
    <property type="match status" value="1"/>
</dbReference>
<evidence type="ECO:0000259" key="12">
    <source>
        <dbReference type="Pfam" id="PF00266"/>
    </source>
</evidence>
<evidence type="ECO:0000256" key="2">
    <source>
        <dbReference type="ARBA" id="ARBA00005099"/>
    </source>
</evidence>